<dbReference type="AlphaFoldDB" id="A0A3B0XG39"/>
<organism evidence="1">
    <name type="scientific">hydrothermal vent metagenome</name>
    <dbReference type="NCBI Taxonomy" id="652676"/>
    <lineage>
        <taxon>unclassified sequences</taxon>
        <taxon>metagenomes</taxon>
        <taxon>ecological metagenomes</taxon>
    </lineage>
</organism>
<sequence>PVAIALDSENKRILVADDTFRAIISVDINTGERLILSR</sequence>
<feature type="non-terminal residue" evidence="1">
    <location>
        <position position="1"/>
    </location>
</feature>
<evidence type="ECO:0000313" key="1">
    <source>
        <dbReference type="EMBL" id="VAW66631.1"/>
    </source>
</evidence>
<dbReference type="EMBL" id="UOFJ01000227">
    <property type="protein sequence ID" value="VAW66631.1"/>
    <property type="molecule type" value="Genomic_DNA"/>
</dbReference>
<proteinExistence type="predicted"/>
<gene>
    <name evidence="1" type="ORF">MNBD_GAMMA10-3277</name>
</gene>
<reference evidence="1" key="1">
    <citation type="submission" date="2018-06" db="EMBL/GenBank/DDBJ databases">
        <authorList>
            <person name="Zhirakovskaya E."/>
        </authorList>
    </citation>
    <scope>NUCLEOTIDE SEQUENCE</scope>
</reference>
<name>A0A3B0XG39_9ZZZZ</name>
<protein>
    <submittedName>
        <fullName evidence="1">Uncharacterized protein</fullName>
    </submittedName>
</protein>
<accession>A0A3B0XG39</accession>